<dbReference type="Gene3D" id="3.40.630.30">
    <property type="match status" value="1"/>
</dbReference>
<evidence type="ECO:0000313" key="2">
    <source>
        <dbReference type="EMBL" id="MFC7135947.1"/>
    </source>
</evidence>
<name>A0ABD5XS79_9EURY</name>
<keyword evidence="2" id="KW-0012">Acyltransferase</keyword>
<dbReference type="GeneID" id="81122640"/>
<proteinExistence type="predicted"/>
<feature type="domain" description="N-acetyltransferase" evidence="1">
    <location>
        <begin position="13"/>
        <end position="147"/>
    </location>
</feature>
<dbReference type="RefSeq" id="WP_284012614.1">
    <property type="nucleotide sequence ID" value="NZ_CP126156.1"/>
</dbReference>
<reference evidence="2 3" key="1">
    <citation type="journal article" date="2019" name="Int. J. Syst. Evol. Microbiol.">
        <title>The Global Catalogue of Microorganisms (GCM) 10K type strain sequencing project: providing services to taxonomists for standard genome sequencing and annotation.</title>
        <authorList>
            <consortium name="The Broad Institute Genomics Platform"/>
            <consortium name="The Broad Institute Genome Sequencing Center for Infectious Disease"/>
            <person name="Wu L."/>
            <person name="Ma J."/>
        </authorList>
    </citation>
    <scope>NUCLEOTIDE SEQUENCE [LARGE SCALE GENOMIC DNA]</scope>
    <source>
        <strain evidence="2 3">DT92</strain>
    </source>
</reference>
<protein>
    <submittedName>
        <fullName evidence="2">GNAT family N-acetyltransferase</fullName>
        <ecNumber evidence="2">2.3.1.-</ecNumber>
    </submittedName>
</protein>
<dbReference type="EMBL" id="JBHSZG010000001">
    <property type="protein sequence ID" value="MFC7135947.1"/>
    <property type="molecule type" value="Genomic_DNA"/>
</dbReference>
<keyword evidence="2" id="KW-0808">Transferase</keyword>
<dbReference type="InterPro" id="IPR016181">
    <property type="entry name" value="Acyl_CoA_acyltransferase"/>
</dbReference>
<evidence type="ECO:0000313" key="3">
    <source>
        <dbReference type="Proteomes" id="UP001596368"/>
    </source>
</evidence>
<dbReference type="Pfam" id="PF13508">
    <property type="entry name" value="Acetyltransf_7"/>
    <property type="match status" value="1"/>
</dbReference>
<dbReference type="Proteomes" id="UP001596368">
    <property type="component" value="Unassembled WGS sequence"/>
</dbReference>
<dbReference type="SUPFAM" id="SSF55729">
    <property type="entry name" value="Acyl-CoA N-acyltransferases (Nat)"/>
    <property type="match status" value="1"/>
</dbReference>
<keyword evidence="3" id="KW-1185">Reference proteome</keyword>
<dbReference type="InterPro" id="IPR000182">
    <property type="entry name" value="GNAT_dom"/>
</dbReference>
<gene>
    <name evidence="2" type="ORF">ACFQRB_03915</name>
</gene>
<dbReference type="EC" id="2.3.1.-" evidence="2"/>
<dbReference type="AlphaFoldDB" id="A0ABD5XS79"/>
<sequence length="147" mass="15083">MSDGRDDDGDDGPRIRVARDAEVDAVRRLLDAAMLTVPDGLADRVAGGDVLVAAADAGVGGTDADVVGALVLDGSHVDAVAVRKSRRAAGVGRALVAAAADRTDAPLTATFRRQVRPFYGALGFVIEDRGDGTGRFDGRLDGAPERG</sequence>
<accession>A0ABD5XS79</accession>
<comment type="caution">
    <text evidence="2">The sequence shown here is derived from an EMBL/GenBank/DDBJ whole genome shotgun (WGS) entry which is preliminary data.</text>
</comment>
<dbReference type="GO" id="GO:0016746">
    <property type="term" value="F:acyltransferase activity"/>
    <property type="evidence" value="ECO:0007669"/>
    <property type="project" value="UniProtKB-KW"/>
</dbReference>
<evidence type="ECO:0000259" key="1">
    <source>
        <dbReference type="PROSITE" id="PS51186"/>
    </source>
</evidence>
<organism evidence="2 3">
    <name type="scientific">Halobaculum litoreum</name>
    <dbReference type="NCBI Taxonomy" id="3031998"/>
    <lineage>
        <taxon>Archaea</taxon>
        <taxon>Methanobacteriati</taxon>
        <taxon>Methanobacteriota</taxon>
        <taxon>Stenosarchaea group</taxon>
        <taxon>Halobacteria</taxon>
        <taxon>Halobacteriales</taxon>
        <taxon>Haloferacaceae</taxon>
        <taxon>Halobaculum</taxon>
    </lineage>
</organism>
<dbReference type="PROSITE" id="PS51186">
    <property type="entry name" value="GNAT"/>
    <property type="match status" value="1"/>
</dbReference>